<dbReference type="KEGG" id="shi:Shel_10580"/>
<dbReference type="EMBL" id="CP001684">
    <property type="protein sequence ID" value="ACV23082.1"/>
    <property type="molecule type" value="Genomic_DNA"/>
</dbReference>
<dbReference type="KEGG" id="shi:Shel_03170"/>
<dbReference type="HOGENOM" id="CLU_828752_0_0_11"/>
<dbReference type="EMBL" id="CP001684">
    <property type="protein sequence ID" value="ACV23710.1"/>
    <property type="molecule type" value="Genomic_DNA"/>
</dbReference>
<gene>
    <name evidence="2" type="ordered locus">Shel_03170</name>
    <name evidence="3" type="ordered locus">Shel_03470</name>
    <name evidence="4" type="ordered locus">Shel_03560</name>
    <name evidence="5" type="ordered locus">Shel_04110</name>
    <name evidence="6" type="ordered locus">Shel_04730</name>
    <name evidence="7" type="ordered locus">Shel_06960</name>
    <name evidence="8" type="ordered locus">Shel_10580</name>
    <name evidence="9" type="ordered locus">Shel_12940</name>
    <name evidence="10" type="ordered locus">Shel_20710</name>
    <name evidence="11" type="ordered locus">Shel_24150</name>
    <name evidence="12" type="ordered locus">Shel_24330</name>
    <name evidence="13" type="ordered locus">Shel_26770</name>
    <name evidence="14" type="ordered locus">Shel_27120</name>
</gene>
<evidence type="ECO:0000313" key="14">
    <source>
        <dbReference type="EMBL" id="ACV23710.1"/>
    </source>
</evidence>
<dbReference type="Proteomes" id="UP000002026">
    <property type="component" value="Chromosome"/>
</dbReference>
<dbReference type="SMART" id="SM01126">
    <property type="entry name" value="DDE_Tnp_IS1595"/>
    <property type="match status" value="1"/>
</dbReference>
<dbReference type="EMBL" id="CP001684">
    <property type="protein sequence ID" value="ACV22093.1"/>
    <property type="molecule type" value="Genomic_DNA"/>
</dbReference>
<feature type="domain" description="ISXO2-like transposase" evidence="1">
    <location>
        <begin position="148"/>
        <end position="295"/>
    </location>
</feature>
<dbReference type="EMBL" id="CP001684">
    <property type="protein sequence ID" value="ACV21533.1"/>
    <property type="molecule type" value="Genomic_DNA"/>
</dbReference>
<protein>
    <recommendedName>
        <fullName evidence="1">ISXO2-like transposase domain-containing protein</fullName>
    </recommendedName>
</protein>
<dbReference type="KEGG" id="shi:Shel_24150"/>
<evidence type="ECO:0000259" key="1">
    <source>
        <dbReference type="SMART" id="SM01126"/>
    </source>
</evidence>
<dbReference type="KEGG" id="shi:Shel_26770"/>
<name>C7N1Y2_SLAHD</name>
<evidence type="ECO:0000313" key="2">
    <source>
        <dbReference type="EMBL" id="ACV21384.1"/>
    </source>
</evidence>
<reference evidence="11 15" key="1">
    <citation type="journal article" date="2009" name="Stand. Genomic Sci.">
        <title>Complete genome sequence of Slackia heliotrinireducens type strain (RHS 1).</title>
        <authorList>
            <person name="Pukall R."/>
            <person name="Lapidus A."/>
            <person name="Nolan M."/>
            <person name="Copeland A."/>
            <person name="Glavina Del Rio T."/>
            <person name="Lucas S."/>
            <person name="Chen F."/>
            <person name="Tice H."/>
            <person name="Cheng J.F."/>
            <person name="Chertkov O."/>
            <person name="Bruce D."/>
            <person name="Goodwin L."/>
            <person name="Kuske C."/>
            <person name="Brettin T."/>
            <person name="Detter J.C."/>
            <person name="Han C."/>
            <person name="Pitluck S."/>
            <person name="Pati A."/>
            <person name="Mavrommatis K."/>
            <person name="Ivanova N."/>
            <person name="Ovchinnikova G."/>
            <person name="Chen A."/>
            <person name="Palaniappan K."/>
            <person name="Schneider S."/>
            <person name="Rohde M."/>
            <person name="Chain P."/>
            <person name="D'haeseleer P."/>
            <person name="Goker M."/>
            <person name="Bristow J."/>
            <person name="Eisen J.A."/>
            <person name="Markowitz V."/>
            <person name="Kyrpides N.C."/>
            <person name="Klenk H.P."/>
            <person name="Hugenholtz P."/>
        </authorList>
    </citation>
    <scope>NUCLEOTIDE SEQUENCE [LARGE SCALE GENOMIC DNA]</scope>
    <source>
        <strain evidence="15">ATCC 29202 / DSM 20476 / NCTC 11029 / RHS 1</strain>
        <strain evidence="11">DSM 20476</strain>
    </source>
</reference>
<evidence type="ECO:0000313" key="6">
    <source>
        <dbReference type="EMBL" id="ACV21533.1"/>
    </source>
</evidence>
<dbReference type="KEGG" id="shi:Shel_04110"/>
<dbReference type="RefSeq" id="WP_012797493.1">
    <property type="nucleotide sequence ID" value="NC_013165.1"/>
</dbReference>
<accession>C7N1Y2</accession>
<reference evidence="11" key="2">
    <citation type="submission" date="2009-08" db="EMBL/GenBank/DDBJ databases">
        <title>The complete genome of Slackia heliotrinireducens DSM 20476.</title>
        <authorList>
            <consortium name="US DOE Joint Genome Institute (JGI-PGF)"/>
            <person name="Lucas S."/>
            <person name="Copeland A."/>
            <person name="Lapidus A."/>
            <person name="Glavina del Rio T."/>
            <person name="Dalin E."/>
            <person name="Tice H."/>
            <person name="Bruce D."/>
            <person name="Goodwin L."/>
            <person name="Pitluck S."/>
            <person name="Kyrpides N."/>
            <person name="Mavromatis K."/>
            <person name="Ivanova N."/>
            <person name="Ovchinnikova G."/>
            <person name="Brettin T."/>
            <person name="Detter J.C."/>
            <person name="Han C."/>
            <person name="Larimer F."/>
            <person name="Land M."/>
            <person name="Hauser L."/>
            <person name="Markowitz V."/>
            <person name="Cheng J.-F."/>
            <person name="Hugenholtz P."/>
            <person name="Woyke T."/>
            <person name="Wu D."/>
            <person name="Pukall R."/>
            <person name="Klenk H.-P."/>
            <person name="Eisen J.A."/>
        </authorList>
    </citation>
    <scope>NUCLEOTIDE SEQUENCE</scope>
    <source>
        <strain>DSM 20476</strain>
    </source>
</reference>
<evidence type="ECO:0000313" key="9">
    <source>
        <dbReference type="EMBL" id="ACV22321.1"/>
    </source>
</evidence>
<dbReference type="KEGG" id="shi:Shel_24330"/>
<keyword evidence="15" id="KW-1185">Reference proteome</keyword>
<evidence type="ECO:0000313" key="12">
    <source>
        <dbReference type="EMBL" id="ACV23441.1"/>
    </source>
</evidence>
<dbReference type="eggNOG" id="COG3677">
    <property type="taxonomic scope" value="Bacteria"/>
</dbReference>
<evidence type="ECO:0000313" key="4">
    <source>
        <dbReference type="EMBL" id="ACV21419.1"/>
    </source>
</evidence>
<dbReference type="EMBL" id="CP001684">
    <property type="protein sequence ID" value="ACV21419.1"/>
    <property type="molecule type" value="Genomic_DNA"/>
</dbReference>
<dbReference type="EMBL" id="CP001684">
    <property type="protein sequence ID" value="ACV23423.1"/>
    <property type="molecule type" value="Genomic_DNA"/>
</dbReference>
<evidence type="ECO:0000313" key="5">
    <source>
        <dbReference type="EMBL" id="ACV21472.1"/>
    </source>
</evidence>
<dbReference type="EMBL" id="CP001684">
    <property type="protein sequence ID" value="ACV21411.1"/>
    <property type="molecule type" value="Genomic_DNA"/>
</dbReference>
<dbReference type="EMBL" id="CP001684">
    <property type="protein sequence ID" value="ACV23441.1"/>
    <property type="molecule type" value="Genomic_DNA"/>
</dbReference>
<organism evidence="11 15">
    <name type="scientific">Slackia heliotrinireducens (strain ATCC 29202 / DSM 20476 / NCTC 11029 / RHS 1)</name>
    <name type="common">Peptococcus heliotrinreducens</name>
    <dbReference type="NCBI Taxonomy" id="471855"/>
    <lineage>
        <taxon>Bacteria</taxon>
        <taxon>Bacillati</taxon>
        <taxon>Actinomycetota</taxon>
        <taxon>Coriobacteriia</taxon>
        <taxon>Eggerthellales</taxon>
        <taxon>Eggerthellaceae</taxon>
        <taxon>Slackia</taxon>
    </lineage>
</organism>
<proteinExistence type="predicted"/>
<sequence>MSTRTNPFAKRVNALDEGDFALLQEAVETRRCRESVGVGDYDEAADEWRPRPPCPRCGSGETVGRGRTGAGRRFWECRDCGRKYTSLAGTIFESSKKPLSAWVLFIRLMCYNVQLDAAAELCGMSHQTAWEWRHRVMSTIDGYQDRIVLRDKVWIDEMYVTDSDLKGGPGWRPKRGLSKDKVCIAVAIDVHKNVVAVRCGHGKPSARRIKDALQASIAEGSEIFHDMEKSHKSLVKAVKGVDRPYKADTKDPEYLEKMAMVNNLCSWIRRYLHGYVGMDVKNLQSYLNWYAYLFRVKRAEEKWPKVERVLRHLFMADATFRSSRKRGHAYVG</sequence>
<dbReference type="KEGG" id="shi:Shel_20710"/>
<dbReference type="NCBIfam" id="NF033547">
    <property type="entry name" value="transpos_IS1595"/>
    <property type="match status" value="1"/>
</dbReference>
<dbReference type="AlphaFoldDB" id="C7N1Y2"/>
<evidence type="ECO:0000313" key="7">
    <source>
        <dbReference type="EMBL" id="ACV21755.1"/>
    </source>
</evidence>
<dbReference type="KEGG" id="shi:Shel_12940"/>
<dbReference type="KEGG" id="shi:Shel_03560"/>
<evidence type="ECO:0000313" key="8">
    <source>
        <dbReference type="EMBL" id="ACV22093.1"/>
    </source>
</evidence>
<dbReference type="EMBL" id="CP001684">
    <property type="protein sequence ID" value="ACV23676.1"/>
    <property type="molecule type" value="Genomic_DNA"/>
</dbReference>
<evidence type="ECO:0000313" key="3">
    <source>
        <dbReference type="EMBL" id="ACV21411.1"/>
    </source>
</evidence>
<dbReference type="KEGG" id="shi:Shel_04730"/>
<dbReference type="EMBL" id="CP001684">
    <property type="protein sequence ID" value="ACV21472.1"/>
    <property type="molecule type" value="Genomic_DNA"/>
</dbReference>
<dbReference type="EMBL" id="CP001684">
    <property type="protein sequence ID" value="ACV21384.1"/>
    <property type="molecule type" value="Genomic_DNA"/>
</dbReference>
<evidence type="ECO:0000313" key="15">
    <source>
        <dbReference type="Proteomes" id="UP000002026"/>
    </source>
</evidence>
<dbReference type="InterPro" id="IPR024445">
    <property type="entry name" value="Tnp_ISXO2-like"/>
</dbReference>
<dbReference type="EMBL" id="CP001684">
    <property type="protein sequence ID" value="ACV21755.1"/>
    <property type="molecule type" value="Genomic_DNA"/>
</dbReference>
<dbReference type="EMBL" id="CP001684">
    <property type="protein sequence ID" value="ACV22321.1"/>
    <property type="molecule type" value="Genomic_DNA"/>
</dbReference>
<evidence type="ECO:0000313" key="13">
    <source>
        <dbReference type="EMBL" id="ACV23676.1"/>
    </source>
</evidence>
<evidence type="ECO:0000313" key="10">
    <source>
        <dbReference type="EMBL" id="ACV23082.1"/>
    </source>
</evidence>
<dbReference type="KEGG" id="shi:Shel_06960"/>
<evidence type="ECO:0000313" key="11">
    <source>
        <dbReference type="EMBL" id="ACV23423.1"/>
    </source>
</evidence>
<dbReference type="KEGG" id="shi:Shel_03470"/>
<dbReference type="KEGG" id="shi:Shel_27120"/>